<dbReference type="AlphaFoldDB" id="A0A4R1I7R8"/>
<dbReference type="GO" id="GO:0003700">
    <property type="term" value="F:DNA-binding transcription factor activity"/>
    <property type="evidence" value="ECO:0007669"/>
    <property type="project" value="InterPro"/>
</dbReference>
<dbReference type="Pfam" id="PF13412">
    <property type="entry name" value="HTH_24"/>
    <property type="match status" value="1"/>
</dbReference>
<comment type="similarity">
    <text evidence="1">Belongs to the ROK (NagC/XylR) family.</text>
</comment>
<dbReference type="SUPFAM" id="SSF53067">
    <property type="entry name" value="Actin-like ATPase domain"/>
    <property type="match status" value="1"/>
</dbReference>
<dbReference type="InterPro" id="IPR000600">
    <property type="entry name" value="ROK"/>
</dbReference>
<dbReference type="RefSeq" id="WP_132423019.1">
    <property type="nucleotide sequence ID" value="NZ_SMFZ01000001.1"/>
</dbReference>
<keyword evidence="2" id="KW-0808">Transferase</keyword>
<name>A0A4R1I7R8_PSEEN</name>
<dbReference type="Gene3D" id="1.10.10.10">
    <property type="entry name" value="Winged helix-like DNA-binding domain superfamily/Winged helix DNA-binding domain"/>
    <property type="match status" value="1"/>
</dbReference>
<evidence type="ECO:0000256" key="1">
    <source>
        <dbReference type="ARBA" id="ARBA00006479"/>
    </source>
</evidence>
<organism evidence="2 3">
    <name type="scientific">Pseudonocardia endophytica</name>
    <dbReference type="NCBI Taxonomy" id="401976"/>
    <lineage>
        <taxon>Bacteria</taxon>
        <taxon>Bacillati</taxon>
        <taxon>Actinomycetota</taxon>
        <taxon>Actinomycetes</taxon>
        <taxon>Pseudonocardiales</taxon>
        <taxon>Pseudonocardiaceae</taxon>
        <taxon>Pseudonocardia</taxon>
    </lineage>
</organism>
<protein>
    <submittedName>
        <fullName evidence="2">Putative NBD/HSP70 family sugar kinase</fullName>
    </submittedName>
</protein>
<keyword evidence="3" id="KW-1185">Reference proteome</keyword>
<dbReference type="InterPro" id="IPR036388">
    <property type="entry name" value="WH-like_DNA-bd_sf"/>
</dbReference>
<dbReference type="GO" id="GO:0016301">
    <property type="term" value="F:kinase activity"/>
    <property type="evidence" value="ECO:0007669"/>
    <property type="project" value="UniProtKB-KW"/>
</dbReference>
<gene>
    <name evidence="2" type="ORF">EV378_2001</name>
</gene>
<dbReference type="Pfam" id="PF00480">
    <property type="entry name" value="ROK"/>
    <property type="match status" value="1"/>
</dbReference>
<proteinExistence type="inferred from homology"/>
<dbReference type="EMBL" id="SMFZ01000001">
    <property type="protein sequence ID" value="TCK26172.1"/>
    <property type="molecule type" value="Genomic_DNA"/>
</dbReference>
<comment type="caution">
    <text evidence="2">The sequence shown here is derived from an EMBL/GenBank/DDBJ whole genome shotgun (WGS) entry which is preliminary data.</text>
</comment>
<dbReference type="SUPFAM" id="SSF46785">
    <property type="entry name" value="Winged helix' DNA-binding domain"/>
    <property type="match status" value="1"/>
</dbReference>
<dbReference type="Proteomes" id="UP000295560">
    <property type="component" value="Unassembled WGS sequence"/>
</dbReference>
<keyword evidence="2" id="KW-0418">Kinase</keyword>
<dbReference type="PANTHER" id="PTHR18964:SF149">
    <property type="entry name" value="BIFUNCTIONAL UDP-N-ACETYLGLUCOSAMINE 2-EPIMERASE_N-ACETYLMANNOSAMINE KINASE"/>
    <property type="match status" value="1"/>
</dbReference>
<accession>A0A4R1I7R8</accession>
<evidence type="ECO:0000313" key="3">
    <source>
        <dbReference type="Proteomes" id="UP000295560"/>
    </source>
</evidence>
<dbReference type="PANTHER" id="PTHR18964">
    <property type="entry name" value="ROK (REPRESSOR, ORF, KINASE) FAMILY"/>
    <property type="match status" value="1"/>
</dbReference>
<dbReference type="InterPro" id="IPR043129">
    <property type="entry name" value="ATPase_NBD"/>
</dbReference>
<reference evidence="2 3" key="1">
    <citation type="submission" date="2019-03" db="EMBL/GenBank/DDBJ databases">
        <title>Sequencing the genomes of 1000 actinobacteria strains.</title>
        <authorList>
            <person name="Klenk H.-P."/>
        </authorList>
    </citation>
    <scope>NUCLEOTIDE SEQUENCE [LARGE SCALE GENOMIC DNA]</scope>
    <source>
        <strain evidence="2 3">DSM 44969</strain>
    </source>
</reference>
<dbReference type="Gene3D" id="3.30.420.40">
    <property type="match status" value="2"/>
</dbReference>
<evidence type="ECO:0000313" key="2">
    <source>
        <dbReference type="EMBL" id="TCK26172.1"/>
    </source>
</evidence>
<sequence length="391" mass="39372">MSGRAAVDRWRAAAEVLAEVRREPGITRVELARRLSLASGSATEITTRLRELGWVAESRAPATGRGRPTTALGPAPDGPCVVAVDLRYEGWRCAVTGLDGRPGPVRSGRYRRRDPDDVVAGLATVVGEMEAQAPGPVVAVGIAVAATVATGDPRPTDRVWLPSDPQLLTDAFDVPVSLGNDATLAGVAEVRTGAAVGAGTAVFVTVEVGIGGVLVVDGRPLAGARGASGEFGHLPFGDPDVVCACGARGCWGTGVGAGVFARLLGEPDADDPSGHALAVLERAGRDPDARAAAEDVASRLGRGAAGLVNAHDPDVLVIGGLGPAMRAAAPDAFGVAYGAGLMSMHREPGVPVRDAVHGPDAPLVGAAAVALDGATSAAGLATFDESRQSVS</sequence>
<dbReference type="InterPro" id="IPR036390">
    <property type="entry name" value="WH_DNA-bd_sf"/>
</dbReference>
<dbReference type="OrthoDB" id="9810372at2"/>